<comment type="caution">
    <text evidence="1">The sequence shown here is derived from an EMBL/GenBank/DDBJ whole genome shotgun (WGS) entry which is preliminary data.</text>
</comment>
<evidence type="ECO:0000313" key="2">
    <source>
        <dbReference type="Proteomes" id="UP001303046"/>
    </source>
</evidence>
<reference evidence="1 2" key="1">
    <citation type="submission" date="2023-08" db="EMBL/GenBank/DDBJ databases">
        <title>A Necator americanus chromosomal reference genome.</title>
        <authorList>
            <person name="Ilik V."/>
            <person name="Petrzelkova K.J."/>
            <person name="Pardy F."/>
            <person name="Fuh T."/>
            <person name="Niatou-Singa F.S."/>
            <person name="Gouil Q."/>
            <person name="Baker L."/>
            <person name="Ritchie M.E."/>
            <person name="Jex A.R."/>
            <person name="Gazzola D."/>
            <person name="Li H."/>
            <person name="Toshio Fujiwara R."/>
            <person name="Zhan B."/>
            <person name="Aroian R.V."/>
            <person name="Pafco B."/>
            <person name="Schwarz E.M."/>
        </authorList>
    </citation>
    <scope>NUCLEOTIDE SEQUENCE [LARGE SCALE GENOMIC DNA]</scope>
    <source>
        <strain evidence="1 2">Aroian</strain>
        <tissue evidence="1">Whole animal</tissue>
    </source>
</reference>
<dbReference type="EMBL" id="JAVFWL010000001">
    <property type="protein sequence ID" value="KAK6729811.1"/>
    <property type="molecule type" value="Genomic_DNA"/>
</dbReference>
<organism evidence="1 2">
    <name type="scientific">Necator americanus</name>
    <name type="common">Human hookworm</name>
    <dbReference type="NCBI Taxonomy" id="51031"/>
    <lineage>
        <taxon>Eukaryota</taxon>
        <taxon>Metazoa</taxon>
        <taxon>Ecdysozoa</taxon>
        <taxon>Nematoda</taxon>
        <taxon>Chromadorea</taxon>
        <taxon>Rhabditida</taxon>
        <taxon>Rhabditina</taxon>
        <taxon>Rhabditomorpha</taxon>
        <taxon>Strongyloidea</taxon>
        <taxon>Ancylostomatidae</taxon>
        <taxon>Bunostominae</taxon>
        <taxon>Necator</taxon>
    </lineage>
</organism>
<protein>
    <recommendedName>
        <fullName evidence="3">Reverse transcriptase</fullName>
    </recommendedName>
</protein>
<keyword evidence="2" id="KW-1185">Reference proteome</keyword>
<name>A0ABR1BVL5_NECAM</name>
<accession>A0ABR1BVL5</accession>
<evidence type="ECO:0000313" key="1">
    <source>
        <dbReference type="EMBL" id="KAK6729811.1"/>
    </source>
</evidence>
<dbReference type="Proteomes" id="UP001303046">
    <property type="component" value="Unassembled WGS sequence"/>
</dbReference>
<sequence>MEGVSRFTQARDGIRSFVLRQRSKIRDAVAFAKESKIRWTEHMMRFNDNCWPRAVNGRVPCDIKRTTGGLPTRWSDFFTEFFKEDYDAPGVPRKRGTTWVLWHDRDKWKSY</sequence>
<evidence type="ECO:0008006" key="3">
    <source>
        <dbReference type="Google" id="ProtNLM"/>
    </source>
</evidence>
<gene>
    <name evidence="1" type="primary">Necator_chrI.g2833</name>
    <name evidence="1" type="ORF">RB195_006705</name>
</gene>
<proteinExistence type="predicted"/>